<dbReference type="KEGG" id="ctp:CTRG_03415"/>
<dbReference type="eggNOG" id="ENOG502QQFV">
    <property type="taxonomic scope" value="Eukaryota"/>
</dbReference>
<feature type="domain" description="Nucleoporin Nup188 N-terminal" evidence="11">
    <location>
        <begin position="53"/>
        <end position="516"/>
    </location>
</feature>
<feature type="domain" description="Nuclear pore protein Nup188 C-terminal" evidence="12">
    <location>
        <begin position="1284"/>
        <end position="1548"/>
    </location>
</feature>
<keyword evidence="3" id="KW-0509">mRNA transport</keyword>
<dbReference type="HOGENOM" id="CLU_001029_1_0_1"/>
<dbReference type="GO" id="GO:0051028">
    <property type="term" value="P:mRNA transport"/>
    <property type="evidence" value="ECO:0007669"/>
    <property type="project" value="UniProtKB-KW"/>
</dbReference>
<dbReference type="GO" id="GO:0006606">
    <property type="term" value="P:protein import into nucleus"/>
    <property type="evidence" value="ECO:0007669"/>
    <property type="project" value="TreeGrafter"/>
</dbReference>
<keyword evidence="5" id="KW-0811">Translocation</keyword>
<dbReference type="VEuPathDB" id="FungiDB:CTRG_03415"/>
<evidence type="ECO:0000256" key="4">
    <source>
        <dbReference type="ARBA" id="ARBA00022927"/>
    </source>
</evidence>
<feature type="compositionally biased region" description="Basic and acidic residues" evidence="10">
    <location>
        <begin position="10"/>
        <end position="21"/>
    </location>
</feature>
<evidence type="ECO:0000256" key="9">
    <source>
        <dbReference type="ARBA" id="ARBA00040174"/>
    </source>
</evidence>
<dbReference type="InterPro" id="IPR018864">
    <property type="entry name" value="Nucleoporin_Nup188_N"/>
</dbReference>
<gene>
    <name evidence="14" type="ORF">CTRG_03415</name>
</gene>
<keyword evidence="6" id="KW-0906">Nuclear pore complex</keyword>
<dbReference type="STRING" id="294747.C5MBH3"/>
<evidence type="ECO:0000259" key="12">
    <source>
        <dbReference type="Pfam" id="PF18378"/>
    </source>
</evidence>
<evidence type="ECO:0000256" key="6">
    <source>
        <dbReference type="ARBA" id="ARBA00023132"/>
    </source>
</evidence>
<dbReference type="GO" id="GO:0017056">
    <property type="term" value="F:structural constituent of nuclear pore"/>
    <property type="evidence" value="ECO:0007669"/>
    <property type="project" value="InterPro"/>
</dbReference>
<dbReference type="PANTHER" id="PTHR31431">
    <property type="entry name" value="NUCLEOPORIN NUP188 HOMOLOG"/>
    <property type="match status" value="1"/>
</dbReference>
<evidence type="ECO:0000256" key="2">
    <source>
        <dbReference type="ARBA" id="ARBA00022448"/>
    </source>
</evidence>
<dbReference type="RefSeq" id="XP_002549118.1">
    <property type="nucleotide sequence ID" value="XM_002549072.1"/>
</dbReference>
<accession>C5MBH3</accession>
<evidence type="ECO:0000256" key="7">
    <source>
        <dbReference type="ARBA" id="ARBA00023242"/>
    </source>
</evidence>
<proteinExistence type="inferred from homology"/>
<dbReference type="InterPro" id="IPR041634">
    <property type="entry name" value="Nup188_C"/>
</dbReference>
<dbReference type="Pfam" id="PF10487">
    <property type="entry name" value="Nup188_N"/>
    <property type="match status" value="1"/>
</dbReference>
<dbReference type="Pfam" id="PF18378">
    <property type="entry name" value="Nup188_C"/>
    <property type="match status" value="1"/>
</dbReference>
<evidence type="ECO:0000256" key="8">
    <source>
        <dbReference type="ARBA" id="ARBA00038387"/>
    </source>
</evidence>
<dbReference type="PANTHER" id="PTHR31431:SF1">
    <property type="entry name" value="NUCLEOPORIN NUP188"/>
    <property type="match status" value="1"/>
</dbReference>
<dbReference type="GO" id="GO:0044611">
    <property type="term" value="C:nuclear pore inner ring"/>
    <property type="evidence" value="ECO:0007669"/>
    <property type="project" value="TreeGrafter"/>
</dbReference>
<protein>
    <recommendedName>
        <fullName evidence="9">Nucleoporin NUP188</fullName>
    </recommendedName>
</protein>
<keyword evidence="4" id="KW-0653">Protein transport</keyword>
<keyword evidence="2" id="KW-0813">Transport</keyword>
<comment type="similarity">
    <text evidence="8">Belongs to the Nup188 family.</text>
</comment>
<comment type="subcellular location">
    <subcellularLocation>
        <location evidence="1">Nucleus</location>
        <location evidence="1">Nuclear pore complex</location>
    </subcellularLocation>
</comment>
<dbReference type="Pfam" id="PF21093">
    <property type="entry name" value="Nup188_N-subdom_III"/>
    <property type="match status" value="1"/>
</dbReference>
<dbReference type="OrthoDB" id="102511at2759"/>
<dbReference type="InterPro" id="IPR048883">
    <property type="entry name" value="Nup188_N-subdom_III"/>
</dbReference>
<organism evidence="14 15">
    <name type="scientific">Candida tropicalis (strain ATCC MYA-3404 / T1)</name>
    <name type="common">Yeast</name>
    <dbReference type="NCBI Taxonomy" id="294747"/>
    <lineage>
        <taxon>Eukaryota</taxon>
        <taxon>Fungi</taxon>
        <taxon>Dikarya</taxon>
        <taxon>Ascomycota</taxon>
        <taxon>Saccharomycotina</taxon>
        <taxon>Pichiomycetes</taxon>
        <taxon>Debaryomycetaceae</taxon>
        <taxon>Candida/Lodderomyces clade</taxon>
        <taxon>Candida</taxon>
    </lineage>
</organism>
<name>C5MBH3_CANTT</name>
<evidence type="ECO:0000259" key="13">
    <source>
        <dbReference type="Pfam" id="PF21093"/>
    </source>
</evidence>
<keyword evidence="7" id="KW-0539">Nucleus</keyword>
<keyword evidence="15" id="KW-1185">Reference proteome</keyword>
<reference evidence="14 15" key="1">
    <citation type="journal article" date="2009" name="Nature">
        <title>Evolution of pathogenicity and sexual reproduction in eight Candida genomes.</title>
        <authorList>
            <person name="Butler G."/>
            <person name="Rasmussen M.D."/>
            <person name="Lin M.F."/>
            <person name="Santos M.A."/>
            <person name="Sakthikumar S."/>
            <person name="Munro C.A."/>
            <person name="Rheinbay E."/>
            <person name="Grabherr M."/>
            <person name="Forche A."/>
            <person name="Reedy J.L."/>
            <person name="Agrafioti I."/>
            <person name="Arnaud M.B."/>
            <person name="Bates S."/>
            <person name="Brown A.J."/>
            <person name="Brunke S."/>
            <person name="Costanzo M.C."/>
            <person name="Fitzpatrick D.A."/>
            <person name="de Groot P.W."/>
            <person name="Harris D."/>
            <person name="Hoyer L.L."/>
            <person name="Hube B."/>
            <person name="Klis F.M."/>
            <person name="Kodira C."/>
            <person name="Lennard N."/>
            <person name="Logue M.E."/>
            <person name="Martin R."/>
            <person name="Neiman A.M."/>
            <person name="Nikolaou E."/>
            <person name="Quail M.A."/>
            <person name="Quinn J."/>
            <person name="Santos M.C."/>
            <person name="Schmitzberger F.F."/>
            <person name="Sherlock G."/>
            <person name="Shah P."/>
            <person name="Silverstein K.A."/>
            <person name="Skrzypek M.S."/>
            <person name="Soll D."/>
            <person name="Staggs R."/>
            <person name="Stansfield I."/>
            <person name="Stumpf M.P."/>
            <person name="Sudbery P.E."/>
            <person name="Srikantha T."/>
            <person name="Zeng Q."/>
            <person name="Berman J."/>
            <person name="Berriman M."/>
            <person name="Heitman J."/>
            <person name="Gow N.A."/>
            <person name="Lorenz M.C."/>
            <person name="Birren B.W."/>
            <person name="Kellis M."/>
            <person name="Cuomo C.A."/>
        </authorList>
    </citation>
    <scope>NUCLEOTIDE SEQUENCE [LARGE SCALE GENOMIC DNA]</scope>
    <source>
        <strain evidence="15">ATCC MYA-3404 / T1</strain>
    </source>
</reference>
<evidence type="ECO:0000256" key="5">
    <source>
        <dbReference type="ARBA" id="ARBA00023010"/>
    </source>
</evidence>
<sequence>MSTSLVELSKPSEKLEKSKDKLPLKPIQPTQYWTFDNVLTLLKDCQDPYLSDALDEFLLLNSKVFLDPSPFTSQSDNETLNDDTKDISLRSVLYTNITPQIIKDAKIISTTLHLELKEVVRVICQTNKKIPTRTTTWELEAIKSKLHDEKYYENKRLQLYIAKILRERRIVLRVVIELLSNKTNNYASSVIQNLGKDVFLSKDYIKSLIESIAKTTQQLVRKSFTTGISKDIDNTILNETILFCIEASKVLIELSVQNPNVTGPIVQEWFKLMKDTNFALVLGPSIKYHESFAMVHGLFTILCVQYLDLTNSFDNVNQNASDETMMANIGIFKYINDAIANTSNTNPVVLYSWSIILLRKFYFLQEYPSLPASTTFLKEFSFDHLENLINIINQKCSDLEIFVSLRKLNELLKFDKLYSGILSSLIIACMPLVTLSPDVTEAISSVIGNCPNHIIEGFFENKATTNAIIIARTKFPLMLNPYIQLASINGNFALHEFNDLKSYIQVFKKGEFDKMYQIDDQNTELVKTTQFIDVYPPFETNKKLSLVLSAGTKAKLLPSADPNEVLVTFLYNYNGWAFLGRVLQNVSKIFNNSDVVAIDLVLNILNLLNKVVLDNGIDDTKLVLEAMSAYTDDSDILEVILRLLEQGLHLRNVKILVAVVDLLTKLMPFLSYRIWPYLSKSALLATNGKEGLAAVIFGAVEMVNGDYSFTVSLIKLAEALTQNCLSLDQDYPKKSKSVIMRKFVGHLMDLFETFAYCRYEQPYEKLEIGVLVLDVLSTILASVYGVDEGVPAHEKATKVFAESAQYILDAFLIPDETCSRAGAPIITMIENLSKDLELYELTDVSSFWHDNWIRCAFSFSQLIITIRSSLNFKPSSFEKKLFTKAPELVLSYSRYESVRKEILDLLTCLTNGNWGTESPPSLLSHLGNFNAQVLLHSLAADLDNSFDDYKMKISLYDFICAVMNGKQEGLAVLFITGRDVFGDFTKKDENTKIETKVSLLQILKKNIRDMKYYPNSVSIHLVDAISLACNSWTTVKESQHDEDFIKTLISRVKLQILDPPDSSESFISRCYELKLVSKIAEILALYLFSTRNESCKKEILNFVNSDEFIDLARNKFSITNYQPNLDYNLQIAFENAFTGFKLSQFTSGLTKRNRFGITSVYNLALMDSLFKNEPEWPQIREQIIASSINFQYLNSQFASAKSFGALITSFCRRYEGALHARVLDFINDLLKLNINEGIPTDTFNSIYCERIELAFFLMYTYFSKTKSQDADDRKIFEIIKSSSTLLSSSSMDFFANLAESKGYYKPLLKLLYCALNLIKSDSKILAEYLSLFRDLFNNIVIKGTKVLLIEIQNDAYRSRSQRAFKSTKMNDRIDDLMIILSILKVFVKAKAGSMLHEEMAVSIDQHGTIKSLLNLYSFSHSIEVNDEFIFAQLSLMYLLELMSIQVIAEKIVSSGLFVVLLESPISQPIRAGGVSISHGAPYHRLWINGILPIIITSLFKLGSSIVPEVCVALQLFGKQTQYGIDSWAQDASSIKISTGLVAETSEILLIYDLLKSMDVTSYLRSIHAAHGGLTTTTATDDSTDLRVLPGLDSDAKRDDFIVCIENLLKHPKYLSSKISPSSIEEQHIIQQGGDVFDKFVQTVVDEIRDFKDYFN</sequence>
<feature type="region of interest" description="Disordered" evidence="10">
    <location>
        <begin position="1"/>
        <end position="21"/>
    </location>
</feature>
<dbReference type="GO" id="GO:0006405">
    <property type="term" value="P:RNA export from nucleus"/>
    <property type="evidence" value="ECO:0007669"/>
    <property type="project" value="TreeGrafter"/>
</dbReference>
<dbReference type="GeneID" id="8302010"/>
<evidence type="ECO:0000313" key="15">
    <source>
        <dbReference type="Proteomes" id="UP000002037"/>
    </source>
</evidence>
<dbReference type="EMBL" id="GG692398">
    <property type="protein sequence ID" value="EER32990.1"/>
    <property type="molecule type" value="Genomic_DNA"/>
</dbReference>
<dbReference type="Proteomes" id="UP000002037">
    <property type="component" value="Unassembled WGS sequence"/>
</dbReference>
<evidence type="ECO:0000259" key="11">
    <source>
        <dbReference type="Pfam" id="PF10487"/>
    </source>
</evidence>
<dbReference type="Gene3D" id="1.25.10.70">
    <property type="match status" value="1"/>
</dbReference>
<evidence type="ECO:0000256" key="1">
    <source>
        <dbReference type="ARBA" id="ARBA00004567"/>
    </source>
</evidence>
<evidence type="ECO:0000256" key="10">
    <source>
        <dbReference type="SAM" id="MobiDB-lite"/>
    </source>
</evidence>
<evidence type="ECO:0000256" key="3">
    <source>
        <dbReference type="ARBA" id="ARBA00022816"/>
    </source>
</evidence>
<dbReference type="InterPro" id="IPR044840">
    <property type="entry name" value="Nup188"/>
</dbReference>
<feature type="domain" description="Nucleoporin Nup188 N-terminal subdomain III" evidence="13">
    <location>
        <begin position="566"/>
        <end position="978"/>
    </location>
</feature>
<evidence type="ECO:0000313" key="14">
    <source>
        <dbReference type="EMBL" id="EER32990.1"/>
    </source>
</evidence>